<keyword evidence="3" id="KW-1185">Reference proteome</keyword>
<dbReference type="Proteomes" id="UP000198984">
    <property type="component" value="Unassembled WGS sequence"/>
</dbReference>
<protein>
    <submittedName>
        <fullName evidence="2">Uncharacterized protein</fullName>
    </submittedName>
</protein>
<gene>
    <name evidence="2" type="ORF">SAMN04488505_1011074</name>
</gene>
<dbReference type="OrthoDB" id="666743at2"/>
<accession>A0A1H7KS09</accession>
<dbReference type="EMBL" id="FOBB01000001">
    <property type="protein sequence ID" value="SEK88707.1"/>
    <property type="molecule type" value="Genomic_DNA"/>
</dbReference>
<feature type="signal peptide" evidence="1">
    <location>
        <begin position="1"/>
        <end position="19"/>
    </location>
</feature>
<keyword evidence="1" id="KW-0732">Signal</keyword>
<proteinExistence type="predicted"/>
<dbReference type="AlphaFoldDB" id="A0A1H7KS09"/>
<name>A0A1H7KS09_9BACT</name>
<organism evidence="2 3">
    <name type="scientific">Chitinophaga rupis</name>
    <dbReference type="NCBI Taxonomy" id="573321"/>
    <lineage>
        <taxon>Bacteria</taxon>
        <taxon>Pseudomonadati</taxon>
        <taxon>Bacteroidota</taxon>
        <taxon>Chitinophagia</taxon>
        <taxon>Chitinophagales</taxon>
        <taxon>Chitinophagaceae</taxon>
        <taxon>Chitinophaga</taxon>
    </lineage>
</organism>
<sequence>MSNNQIRFLIAVLICGANAACQSDYNTPSFTCSNYYMGLTLQDSGSYTLKVNNNTLFRIPSDTGGSKYLTLETANDSFKIIFNLRHGTYPDAALYNDSLPLKTYIFTGNRDSTTSGLVVAAVKTGNEFKFADTDTSSITITRWNISKQTMSGSYYFESNNHTLTGKGTFSNVCFTSLK</sequence>
<evidence type="ECO:0000313" key="3">
    <source>
        <dbReference type="Proteomes" id="UP000198984"/>
    </source>
</evidence>
<evidence type="ECO:0000313" key="2">
    <source>
        <dbReference type="EMBL" id="SEK88707.1"/>
    </source>
</evidence>
<reference evidence="2 3" key="1">
    <citation type="submission" date="2016-10" db="EMBL/GenBank/DDBJ databases">
        <authorList>
            <person name="de Groot N.N."/>
        </authorList>
    </citation>
    <scope>NUCLEOTIDE SEQUENCE [LARGE SCALE GENOMIC DNA]</scope>
    <source>
        <strain evidence="2 3">DSM 21039</strain>
    </source>
</reference>
<dbReference type="RefSeq" id="WP_089907179.1">
    <property type="nucleotide sequence ID" value="NZ_FOBB01000001.1"/>
</dbReference>
<feature type="chain" id="PRO_5011703086" evidence="1">
    <location>
        <begin position="20"/>
        <end position="178"/>
    </location>
</feature>
<dbReference type="STRING" id="573321.SAMN04488505_1011074"/>
<evidence type="ECO:0000256" key="1">
    <source>
        <dbReference type="SAM" id="SignalP"/>
    </source>
</evidence>